<dbReference type="KEGG" id="cagg:HYG79_17405"/>
<dbReference type="InterPro" id="IPR036465">
    <property type="entry name" value="vWFA_dom_sf"/>
</dbReference>
<dbReference type="Proteomes" id="UP000509302">
    <property type="component" value="Chromosome"/>
</dbReference>
<dbReference type="PANTHER" id="PTHR37947">
    <property type="entry name" value="BLL2462 PROTEIN"/>
    <property type="match status" value="1"/>
</dbReference>
<evidence type="ECO:0000313" key="2">
    <source>
        <dbReference type="EMBL" id="QLG47057.1"/>
    </source>
</evidence>
<evidence type="ECO:0000256" key="1">
    <source>
        <dbReference type="SAM" id="Phobius"/>
    </source>
</evidence>
<dbReference type="EMBL" id="CP058595">
    <property type="protein sequence ID" value="QLG47057.1"/>
    <property type="molecule type" value="Genomic_DNA"/>
</dbReference>
<dbReference type="RefSeq" id="WP_179243335.1">
    <property type="nucleotide sequence ID" value="NZ_CP058595.1"/>
</dbReference>
<proteinExistence type="predicted"/>
<keyword evidence="1" id="KW-1133">Transmembrane helix</keyword>
<gene>
    <name evidence="2" type="ORF">HYG79_17405</name>
</gene>
<dbReference type="SUPFAM" id="SSF53300">
    <property type="entry name" value="vWA-like"/>
    <property type="match status" value="1"/>
</dbReference>
<organism evidence="2 3">
    <name type="scientific">Costertonia aggregata</name>
    <dbReference type="NCBI Taxonomy" id="343403"/>
    <lineage>
        <taxon>Bacteria</taxon>
        <taxon>Pseudomonadati</taxon>
        <taxon>Bacteroidota</taxon>
        <taxon>Flavobacteriia</taxon>
        <taxon>Flavobacteriales</taxon>
        <taxon>Flavobacteriaceae</taxon>
        <taxon>Costertonia</taxon>
    </lineage>
</organism>
<keyword evidence="3" id="KW-1185">Reference proteome</keyword>
<sequence>MQTQTVVFIIVAAIFAIGIVLFQYFFGTKRKGKLFVLLSFFRFLAIFGLLLLLINPKFSKNEYTVEKTSLLVVSDNSSSIVPYAQELQNIKEKLIFNASLSSRFNVQNYSFGSELNITDSLRFAEKSTNISKSLASINEIYTGTNTAVVLLTDGNQTYGDNYGFSSKNLKFPVYPIAIGDTVQYEDIKVSQINANTYAFLKNKFPVEATIVYDGTNKINTTVIISNNGKNVYRENIFLSRTESSKTIKTLLNASSVGIKSIQVRVIPLNDEKNVVNNTKRTAVEVIDEKTNITIVSDIMHPDIGALKKAIESNEQRSVSIKKPSAPIKEFEETDIFIIYQPNPVFKSIYQFIEQKKSNTFTVAGPKTDWEFLNIVQNSLEVNSYNQEEEVFPVVNQGFGSFDVNTFSTQDFPPLTSDLGEITITTSHEILLNQQIKGTQLNEPLLAVINENDTKSAILFGENLWKWRIQSFRNATNFSNFDDFFGKLMLYLSQNDTKDRLNINYQPIYQGNTDAVITATFFDEAFIFDAKASMAISLKNDSIRKEILMLLKGNFYEADLSSLPDGDYSFTVAVKDKNYSKSGSFTIEAFDMEQQFTSTDYTTLDRLTKNTEGKLFFPSQVDSLIALLNTRNEFVPTQKSTENIVSLIDFRILLAVIVFALSAEWFIRKYNGLI</sequence>
<evidence type="ECO:0000313" key="3">
    <source>
        <dbReference type="Proteomes" id="UP000509302"/>
    </source>
</evidence>
<feature type="transmembrane region" description="Helical" evidence="1">
    <location>
        <begin position="34"/>
        <end position="54"/>
    </location>
</feature>
<protein>
    <submittedName>
        <fullName evidence="2">VWA domain-containing protein</fullName>
    </submittedName>
</protein>
<feature type="transmembrane region" description="Helical" evidence="1">
    <location>
        <begin position="6"/>
        <end position="27"/>
    </location>
</feature>
<accession>A0A7H9AUI2</accession>
<keyword evidence="1" id="KW-0472">Membrane</keyword>
<keyword evidence="1" id="KW-0812">Transmembrane</keyword>
<dbReference type="PANTHER" id="PTHR37947:SF1">
    <property type="entry name" value="BLL2462 PROTEIN"/>
    <property type="match status" value="1"/>
</dbReference>
<name>A0A7H9AUI2_9FLAO</name>
<dbReference type="AlphaFoldDB" id="A0A7H9AUI2"/>
<reference evidence="2 3" key="1">
    <citation type="journal article" date="2006" name="Int. J. Syst. Evol. Microbiol.">
        <title>Costertonia aggregata gen. nov., sp. nov., a mesophilic marine bacterium of the family Flavobacteriaceae, isolated from a mature biofilm.</title>
        <authorList>
            <person name="Kwon K.K."/>
            <person name="Lee Y.K."/>
            <person name="Lee H.K."/>
        </authorList>
    </citation>
    <scope>NUCLEOTIDE SEQUENCE [LARGE SCALE GENOMIC DNA]</scope>
    <source>
        <strain evidence="2 3">KCCM 42265</strain>
    </source>
</reference>